<gene>
    <name evidence="3" type="ORF">L2X98_24405</name>
</gene>
<keyword evidence="3" id="KW-0378">Hydrolase</keyword>
<dbReference type="EMBL" id="CP091139">
    <property type="protein sequence ID" value="UUT36567.1"/>
    <property type="molecule type" value="Genomic_DNA"/>
</dbReference>
<protein>
    <submittedName>
        <fullName evidence="3">Alpha/beta fold hydrolase</fullName>
    </submittedName>
</protein>
<name>A0ABY5NN01_9MICO</name>
<dbReference type="PANTHER" id="PTHR43798">
    <property type="entry name" value="MONOACYLGLYCEROL LIPASE"/>
    <property type="match status" value="1"/>
</dbReference>
<dbReference type="InterPro" id="IPR029058">
    <property type="entry name" value="AB_hydrolase_fold"/>
</dbReference>
<proteinExistence type="predicted"/>
<feature type="region of interest" description="Disordered" evidence="1">
    <location>
        <begin position="113"/>
        <end position="140"/>
    </location>
</feature>
<dbReference type="InterPro" id="IPR000073">
    <property type="entry name" value="AB_hydrolase_1"/>
</dbReference>
<evidence type="ECO:0000313" key="4">
    <source>
        <dbReference type="Proteomes" id="UP001054811"/>
    </source>
</evidence>
<evidence type="ECO:0000256" key="1">
    <source>
        <dbReference type="SAM" id="MobiDB-lite"/>
    </source>
</evidence>
<dbReference type="SUPFAM" id="SSF53474">
    <property type="entry name" value="alpha/beta-Hydrolases"/>
    <property type="match status" value="1"/>
</dbReference>
<feature type="domain" description="AB hydrolase-1" evidence="2">
    <location>
        <begin position="18"/>
        <end position="102"/>
    </location>
</feature>
<organism evidence="3 4">
    <name type="scientific">Microbacterium elymi</name>
    <dbReference type="NCBI Taxonomy" id="2909587"/>
    <lineage>
        <taxon>Bacteria</taxon>
        <taxon>Bacillati</taxon>
        <taxon>Actinomycetota</taxon>
        <taxon>Actinomycetes</taxon>
        <taxon>Micrococcales</taxon>
        <taxon>Microbacteriaceae</taxon>
        <taxon>Microbacterium</taxon>
    </lineage>
</organism>
<accession>A0ABY5NN01</accession>
<dbReference type="Pfam" id="PF00561">
    <property type="entry name" value="Abhydrolase_1"/>
    <property type="match status" value="1"/>
</dbReference>
<sequence>MTVPVLAVTEPIGPAEAPLLILGPSLGTSTIMWEQVVPALAGPHRVALWDLPGHGASPAAVDPFTVAELADAVAALAAGFGADRIDYAGVSLGGAVGLELAAGIRSWCPRRRSCARARRSPPPTAGTSAPPRCARRAPRR</sequence>
<dbReference type="GO" id="GO:0016787">
    <property type="term" value="F:hydrolase activity"/>
    <property type="evidence" value="ECO:0007669"/>
    <property type="project" value="UniProtKB-KW"/>
</dbReference>
<dbReference type="Gene3D" id="3.40.50.1820">
    <property type="entry name" value="alpha/beta hydrolase"/>
    <property type="match status" value="1"/>
</dbReference>
<reference evidence="3" key="1">
    <citation type="submission" date="2022-01" db="EMBL/GenBank/DDBJ databases">
        <title>Microbacterium eymi and Microbacterium rhizovicinus sp. nov., isolated from the rhizospheric soil of Elymus tsukushiensis, a plant native to the Dokdo Islands, Republic of Korea.</title>
        <authorList>
            <person name="Hwang Y.J."/>
        </authorList>
    </citation>
    <scope>NUCLEOTIDE SEQUENCE</scope>
    <source>
        <strain evidence="3">KUDC0405</strain>
    </source>
</reference>
<dbReference type="RefSeq" id="WP_259613230.1">
    <property type="nucleotide sequence ID" value="NZ_CP091139.2"/>
</dbReference>
<evidence type="ECO:0000259" key="2">
    <source>
        <dbReference type="Pfam" id="PF00561"/>
    </source>
</evidence>
<keyword evidence="4" id="KW-1185">Reference proteome</keyword>
<dbReference type="Proteomes" id="UP001054811">
    <property type="component" value="Chromosome"/>
</dbReference>
<dbReference type="PANTHER" id="PTHR43798:SF5">
    <property type="entry name" value="MONOACYLGLYCEROL LIPASE ABHD6"/>
    <property type="match status" value="1"/>
</dbReference>
<dbReference type="InterPro" id="IPR050266">
    <property type="entry name" value="AB_hydrolase_sf"/>
</dbReference>
<evidence type="ECO:0000313" key="3">
    <source>
        <dbReference type="EMBL" id="UUT36567.1"/>
    </source>
</evidence>